<comment type="caution">
    <text evidence="13">The sequence shown here is derived from an EMBL/GenBank/DDBJ whole genome shotgun (WGS) entry which is preliminary data.</text>
</comment>
<dbReference type="RefSeq" id="WP_277862335.1">
    <property type="nucleotide sequence ID" value="NZ_JARRAG010000002.1"/>
</dbReference>
<evidence type="ECO:0000313" key="13">
    <source>
        <dbReference type="EMBL" id="MDG3006029.1"/>
    </source>
</evidence>
<evidence type="ECO:0000256" key="9">
    <source>
        <dbReference type="ARBA" id="ARBA00023229"/>
    </source>
</evidence>
<keyword evidence="7 10" id="KW-0784">Thiamine biosynthesis</keyword>
<dbReference type="PROSITE" id="PS00802">
    <property type="entry name" value="TRANSKETOLASE_2"/>
    <property type="match status" value="1"/>
</dbReference>
<dbReference type="Gene3D" id="3.40.50.920">
    <property type="match status" value="1"/>
</dbReference>
<evidence type="ECO:0000256" key="2">
    <source>
        <dbReference type="ARBA" id="ARBA00011081"/>
    </source>
</evidence>
<evidence type="ECO:0000256" key="7">
    <source>
        <dbReference type="ARBA" id="ARBA00022977"/>
    </source>
</evidence>
<name>A0ABT6FER1_9BACT</name>
<evidence type="ECO:0000256" key="8">
    <source>
        <dbReference type="ARBA" id="ARBA00023052"/>
    </source>
</evidence>
<keyword evidence="5 10" id="KW-0479">Metal-binding</keyword>
<dbReference type="EMBL" id="JARRAG010000002">
    <property type="protein sequence ID" value="MDG3006029.1"/>
    <property type="molecule type" value="Genomic_DNA"/>
</dbReference>
<comment type="similarity">
    <text evidence="2 10">Belongs to the transketolase family. DXPS subfamily.</text>
</comment>
<evidence type="ECO:0000256" key="1">
    <source>
        <dbReference type="ARBA" id="ARBA00004980"/>
    </source>
</evidence>
<evidence type="ECO:0000256" key="6">
    <source>
        <dbReference type="ARBA" id="ARBA00022842"/>
    </source>
</evidence>
<dbReference type="NCBIfam" id="TIGR00204">
    <property type="entry name" value="dxs"/>
    <property type="match status" value="1"/>
</dbReference>
<proteinExistence type="inferred from homology"/>
<evidence type="ECO:0000256" key="3">
    <source>
        <dbReference type="ARBA" id="ARBA00011738"/>
    </source>
</evidence>
<feature type="binding site" evidence="10">
    <location>
        <position position="179"/>
    </location>
    <ligand>
        <name>Mg(2+)</name>
        <dbReference type="ChEBI" id="CHEBI:18420"/>
    </ligand>
</feature>
<keyword evidence="4 10" id="KW-0808">Transferase</keyword>
<dbReference type="HAMAP" id="MF_00315">
    <property type="entry name" value="DXP_synth"/>
    <property type="match status" value="1"/>
</dbReference>
<dbReference type="Pfam" id="PF02779">
    <property type="entry name" value="Transket_pyr"/>
    <property type="match status" value="1"/>
</dbReference>
<dbReference type="Pfam" id="PF02780">
    <property type="entry name" value="Transketolase_C"/>
    <property type="match status" value="1"/>
</dbReference>
<comment type="cofactor">
    <cofactor evidence="10">
        <name>Mg(2+)</name>
        <dbReference type="ChEBI" id="CHEBI:18420"/>
    </cofactor>
    <text evidence="10">Binds 1 Mg(2+) ion per subunit.</text>
</comment>
<dbReference type="SMART" id="SM00861">
    <property type="entry name" value="Transket_pyr"/>
    <property type="match status" value="1"/>
</dbReference>
<comment type="subunit">
    <text evidence="3 10">Homodimer.</text>
</comment>
<dbReference type="SUPFAM" id="SSF52922">
    <property type="entry name" value="TK C-terminal domain-like"/>
    <property type="match status" value="1"/>
</dbReference>
<evidence type="ECO:0000256" key="4">
    <source>
        <dbReference type="ARBA" id="ARBA00022679"/>
    </source>
</evidence>
<comment type="catalytic activity">
    <reaction evidence="10">
        <text>D-glyceraldehyde 3-phosphate + pyruvate + H(+) = 1-deoxy-D-xylulose 5-phosphate + CO2</text>
        <dbReference type="Rhea" id="RHEA:12605"/>
        <dbReference type="ChEBI" id="CHEBI:15361"/>
        <dbReference type="ChEBI" id="CHEBI:15378"/>
        <dbReference type="ChEBI" id="CHEBI:16526"/>
        <dbReference type="ChEBI" id="CHEBI:57792"/>
        <dbReference type="ChEBI" id="CHEBI:59776"/>
        <dbReference type="EC" id="2.2.1.7"/>
    </reaction>
</comment>
<evidence type="ECO:0000256" key="11">
    <source>
        <dbReference type="SAM" id="MobiDB-lite"/>
    </source>
</evidence>
<dbReference type="Proteomes" id="UP001216907">
    <property type="component" value="Unassembled WGS sequence"/>
</dbReference>
<dbReference type="Pfam" id="PF13292">
    <property type="entry name" value="DXP_synthase_N"/>
    <property type="match status" value="1"/>
</dbReference>
<dbReference type="InterPro" id="IPR005475">
    <property type="entry name" value="Transketolase-like_Pyr-bd"/>
</dbReference>
<dbReference type="Gene3D" id="3.40.50.970">
    <property type="match status" value="2"/>
</dbReference>
<feature type="compositionally biased region" description="Polar residues" evidence="11">
    <location>
        <begin position="648"/>
        <end position="659"/>
    </location>
</feature>
<keyword evidence="6 10" id="KW-0460">Magnesium</keyword>
<dbReference type="InterPro" id="IPR005477">
    <property type="entry name" value="Dxylulose-5-P_synthase"/>
</dbReference>
<protein>
    <recommendedName>
        <fullName evidence="10">1-deoxy-D-xylulose-5-phosphate synthase</fullName>
        <ecNumber evidence="10">2.2.1.7</ecNumber>
    </recommendedName>
    <alternativeName>
        <fullName evidence="10">1-deoxyxylulose-5-phosphate synthase</fullName>
        <shortName evidence="10">DXP synthase</shortName>
        <shortName evidence="10">DXPS</shortName>
    </alternativeName>
</protein>
<dbReference type="InterPro" id="IPR009014">
    <property type="entry name" value="Transketo_C/PFOR_II"/>
</dbReference>
<keyword evidence="14" id="KW-1185">Reference proteome</keyword>
<dbReference type="InterPro" id="IPR020826">
    <property type="entry name" value="Transketolase_BS"/>
</dbReference>
<dbReference type="CDD" id="cd07033">
    <property type="entry name" value="TPP_PYR_DXS_TK_like"/>
    <property type="match status" value="1"/>
</dbReference>
<dbReference type="CDD" id="cd02007">
    <property type="entry name" value="TPP_DXS"/>
    <property type="match status" value="1"/>
</dbReference>
<comment type="cofactor">
    <cofactor evidence="10">
        <name>thiamine diphosphate</name>
        <dbReference type="ChEBI" id="CHEBI:58937"/>
    </cofactor>
    <text evidence="10">Binds 1 thiamine pyrophosphate per subunit.</text>
</comment>
<accession>A0ABT6FER1</accession>
<dbReference type="InterPro" id="IPR029061">
    <property type="entry name" value="THDP-binding"/>
</dbReference>
<organism evidence="13 14">
    <name type="scientific">Paludisphaera mucosa</name>
    <dbReference type="NCBI Taxonomy" id="3030827"/>
    <lineage>
        <taxon>Bacteria</taxon>
        <taxon>Pseudomonadati</taxon>
        <taxon>Planctomycetota</taxon>
        <taxon>Planctomycetia</taxon>
        <taxon>Isosphaerales</taxon>
        <taxon>Isosphaeraceae</taxon>
        <taxon>Paludisphaera</taxon>
    </lineage>
</organism>
<evidence type="ECO:0000256" key="5">
    <source>
        <dbReference type="ARBA" id="ARBA00022723"/>
    </source>
</evidence>
<dbReference type="PANTHER" id="PTHR43322">
    <property type="entry name" value="1-D-DEOXYXYLULOSE 5-PHOSPHATE SYNTHASE-RELATED"/>
    <property type="match status" value="1"/>
</dbReference>
<keyword evidence="9 10" id="KW-0414">Isoprene biosynthesis</keyword>
<keyword evidence="8 10" id="KW-0786">Thiamine pyrophosphate</keyword>
<dbReference type="NCBIfam" id="NF003933">
    <property type="entry name" value="PRK05444.2-2"/>
    <property type="match status" value="1"/>
</dbReference>
<comment type="pathway">
    <text evidence="1 10">Metabolic intermediate biosynthesis; 1-deoxy-D-xylulose 5-phosphate biosynthesis; 1-deoxy-D-xylulose 5-phosphate from D-glyceraldehyde 3-phosphate and pyruvate: step 1/1.</text>
</comment>
<sequence length="669" mass="71686">MLSPDSILSRIGSPADLKTLTDKDLDLLAAEMRAELLGVVGRRAAHFASNLGVVELCLALHLTFDFARDRLIWDTGHQIYPHKLITGRAAELHTIRTKGGLMGYPNPAESPYDLFMTGHAGCAPSTALGLKLGDEIMGRDDAHSVAVIGDGAFPSGIVFEALNHASGSQSKLLVILNDNKMSICPPVGGIANTLDRARMSKTYHDWNKRLKSLVPTIPLVGETADRWLQQFKDAIKATLQHGMLFEELGFTYLGPIDGHDLKGLRTYLEKVKAMSGPILLHVLTNKGQGFEPAVKDPVKFHAPNPFRKAKEGIVPLKVSSGETYTDAFSSALFDACANDPRVVVLTAAMCEGNKLQKVRETFPKQFLDVGICESHAVALAGGMAKAGARPVVDIYSTFLQRSYDQIFQEVALQNLPVVFCLDRAGLVGADGPTHHGSYDLAYMRVFPNMVVMAPGDRRDVGPMLDFALGHDAPVSIRYPRAYLESVERDAAPIELGQAEVIEWESDGMIVACGAMLGACVRAAERLHDRYGLHVGVINARFVKPLDRATIGKAIEEAGFVLTVEEGCLPGGFGSAVLEAANDAGLPTHHVRRLGLPDRFVLHAERDEQLAEVGLDVDGITAAALELARAVGLEFTDLGPASATEPGAASSNGDAHSNGSAVVAGSPSEK</sequence>
<evidence type="ECO:0000313" key="14">
    <source>
        <dbReference type="Proteomes" id="UP001216907"/>
    </source>
</evidence>
<feature type="binding site" evidence="10">
    <location>
        <begin position="118"/>
        <end position="120"/>
    </location>
    <ligand>
        <name>thiamine diphosphate</name>
        <dbReference type="ChEBI" id="CHEBI:58937"/>
    </ligand>
</feature>
<feature type="binding site" evidence="10">
    <location>
        <position position="290"/>
    </location>
    <ligand>
        <name>thiamine diphosphate</name>
        <dbReference type="ChEBI" id="CHEBI:58937"/>
    </ligand>
</feature>
<comment type="function">
    <text evidence="10">Catalyzes the acyloin condensation reaction between C atoms 2 and 3 of pyruvate and glyceraldehyde 3-phosphate to yield 1-deoxy-D-xylulose-5-phosphate (DXP).</text>
</comment>
<feature type="binding site" evidence="10">
    <location>
        <position position="179"/>
    </location>
    <ligand>
        <name>thiamine diphosphate</name>
        <dbReference type="ChEBI" id="CHEBI:58937"/>
    </ligand>
</feature>
<feature type="binding site" evidence="10">
    <location>
        <position position="373"/>
    </location>
    <ligand>
        <name>thiamine diphosphate</name>
        <dbReference type="ChEBI" id="CHEBI:58937"/>
    </ligand>
</feature>
<evidence type="ECO:0000259" key="12">
    <source>
        <dbReference type="SMART" id="SM00861"/>
    </source>
</evidence>
<feature type="domain" description="Transketolase-like pyrimidine-binding" evidence="12">
    <location>
        <begin position="322"/>
        <end position="486"/>
    </location>
</feature>
<feature type="binding site" evidence="10">
    <location>
        <position position="150"/>
    </location>
    <ligand>
        <name>Mg(2+)</name>
        <dbReference type="ChEBI" id="CHEBI:18420"/>
    </ligand>
</feature>
<evidence type="ECO:0000256" key="10">
    <source>
        <dbReference type="HAMAP-Rule" id="MF_00315"/>
    </source>
</evidence>
<dbReference type="PANTHER" id="PTHR43322:SF5">
    <property type="entry name" value="1-DEOXY-D-XYLULOSE-5-PHOSPHATE SYNTHASE, CHLOROPLASTIC"/>
    <property type="match status" value="1"/>
</dbReference>
<dbReference type="EC" id="2.2.1.7" evidence="10"/>
<reference evidence="13 14" key="1">
    <citation type="submission" date="2023-03" db="EMBL/GenBank/DDBJ databases">
        <title>Paludisphaera mucosa sp. nov. a novel planctomycete from northern fen.</title>
        <authorList>
            <person name="Ivanova A."/>
        </authorList>
    </citation>
    <scope>NUCLEOTIDE SEQUENCE [LARGE SCALE GENOMIC DNA]</scope>
    <source>
        <strain evidence="13 14">Pla2</strain>
    </source>
</reference>
<dbReference type="GO" id="GO:0008661">
    <property type="term" value="F:1-deoxy-D-xylulose-5-phosphate synthase activity"/>
    <property type="evidence" value="ECO:0007669"/>
    <property type="project" value="UniProtKB-EC"/>
</dbReference>
<dbReference type="SUPFAM" id="SSF52518">
    <property type="entry name" value="Thiamin diphosphate-binding fold (THDP-binding)"/>
    <property type="match status" value="2"/>
</dbReference>
<feature type="binding site" evidence="10">
    <location>
        <begin position="151"/>
        <end position="152"/>
    </location>
    <ligand>
        <name>thiamine diphosphate</name>
        <dbReference type="ChEBI" id="CHEBI:58937"/>
    </ligand>
</feature>
<feature type="binding site" evidence="10">
    <location>
        <position position="77"/>
    </location>
    <ligand>
        <name>thiamine diphosphate</name>
        <dbReference type="ChEBI" id="CHEBI:58937"/>
    </ligand>
</feature>
<dbReference type="InterPro" id="IPR033248">
    <property type="entry name" value="Transketolase_C"/>
</dbReference>
<feature type="region of interest" description="Disordered" evidence="11">
    <location>
        <begin position="641"/>
        <end position="669"/>
    </location>
</feature>
<gene>
    <name evidence="10 13" type="primary">dxs</name>
    <name evidence="13" type="ORF">PZE19_19825</name>
</gene>